<reference evidence="1" key="2">
    <citation type="journal article" date="2015" name="Fish Shellfish Immunol.">
        <title>Early steps in the European eel (Anguilla anguilla)-Vibrio vulnificus interaction in the gills: Role of the RtxA13 toxin.</title>
        <authorList>
            <person name="Callol A."/>
            <person name="Pajuelo D."/>
            <person name="Ebbesson L."/>
            <person name="Teles M."/>
            <person name="MacKenzie S."/>
            <person name="Amaro C."/>
        </authorList>
    </citation>
    <scope>NUCLEOTIDE SEQUENCE</scope>
</reference>
<reference evidence="1" key="1">
    <citation type="submission" date="2014-11" db="EMBL/GenBank/DDBJ databases">
        <authorList>
            <person name="Amaro Gonzalez C."/>
        </authorList>
    </citation>
    <scope>NUCLEOTIDE SEQUENCE</scope>
</reference>
<dbReference type="EMBL" id="GBXM01058884">
    <property type="protein sequence ID" value="JAH49693.1"/>
    <property type="molecule type" value="Transcribed_RNA"/>
</dbReference>
<accession>A0A0E9TAF4</accession>
<evidence type="ECO:0000313" key="1">
    <source>
        <dbReference type="EMBL" id="JAH49693.1"/>
    </source>
</evidence>
<dbReference type="AlphaFoldDB" id="A0A0E9TAF4"/>
<protein>
    <submittedName>
        <fullName evidence="1">Uncharacterized protein</fullName>
    </submittedName>
</protein>
<name>A0A0E9TAF4_ANGAN</name>
<proteinExistence type="predicted"/>
<sequence>MGGNTPPITQITQKQGLTQLSVLIFIRSF</sequence>
<organism evidence="1">
    <name type="scientific">Anguilla anguilla</name>
    <name type="common">European freshwater eel</name>
    <name type="synonym">Muraena anguilla</name>
    <dbReference type="NCBI Taxonomy" id="7936"/>
    <lineage>
        <taxon>Eukaryota</taxon>
        <taxon>Metazoa</taxon>
        <taxon>Chordata</taxon>
        <taxon>Craniata</taxon>
        <taxon>Vertebrata</taxon>
        <taxon>Euteleostomi</taxon>
        <taxon>Actinopterygii</taxon>
        <taxon>Neopterygii</taxon>
        <taxon>Teleostei</taxon>
        <taxon>Anguilliformes</taxon>
        <taxon>Anguillidae</taxon>
        <taxon>Anguilla</taxon>
    </lineage>
</organism>